<evidence type="ECO:0000256" key="6">
    <source>
        <dbReference type="ARBA" id="ARBA00023211"/>
    </source>
</evidence>
<accession>A0ABD3PSW0</accession>
<evidence type="ECO:0000256" key="7">
    <source>
        <dbReference type="ARBA" id="ARBA00047746"/>
    </source>
</evidence>
<feature type="binding site" evidence="10">
    <location>
        <position position="199"/>
    </location>
    <ligand>
        <name>Mn(2+)</name>
        <dbReference type="ChEBI" id="CHEBI:29035"/>
        <label>1</label>
    </ligand>
</feature>
<comment type="cofactor">
    <cofactor evidence="10">
        <name>Mn(2+)</name>
        <dbReference type="ChEBI" id="CHEBI:29035"/>
    </cofactor>
    <text evidence="10">Binds 2 manganese ions per subunit.</text>
</comment>
<evidence type="ECO:0000256" key="8">
    <source>
        <dbReference type="PIRSR" id="PIRSR601233-1"/>
    </source>
</evidence>
<evidence type="ECO:0000256" key="4">
    <source>
        <dbReference type="ARBA" id="ARBA00022741"/>
    </source>
</evidence>
<evidence type="ECO:0000256" key="9">
    <source>
        <dbReference type="PIRSR" id="PIRSR601233-2"/>
    </source>
</evidence>
<evidence type="ECO:0000256" key="2">
    <source>
        <dbReference type="ARBA" id="ARBA00022598"/>
    </source>
</evidence>
<evidence type="ECO:0000313" key="11">
    <source>
        <dbReference type="EMBL" id="KAL3791168.1"/>
    </source>
</evidence>
<gene>
    <name evidence="11" type="ORF">ACHAWO_013599</name>
</gene>
<proteinExistence type="predicted"/>
<sequence>MLVNLIGIQWKVKGEVGRRMATLIHSAYSSFRCASRRSYSHLPQIISTKGVPIHLYSDEIETQALAQVVLLAESPLPVDYVSVMPDAHLGKGVTIGTVFASEKYIYPNAVGVDIGCGMAAVPIHGLYKKQLTDSQKVEIFHRLKDLIPTGFAKHNKMLPETKEVLEKITEELKPTDYVMGQLLQSNVTNQLGTLGGGNHFLEIVHCDKDNLVWSLLHSGSRNIGNRVAQHYDQMAKSMLQKQGVDTRTLNGINYMPIDSEEGQNYLRDMEWSQQYAFQNRKAMQRIMLQIIADVTKCEADMSRSVNIHHNYCSCEDCNGRKLYVTRKGATSAAKGQMGIIPGSMGSGSYITRGKGNPLSWNSSSHGAGRRMSRIKAHSNISQKDFEVSMKGIVCDTHESVRDEAPQAYKNLTLVMEQQSSLTEIVHRLMPLINVKGFEKKLPKKYRN</sequence>
<feature type="binding site" evidence="10">
    <location>
        <position position="217"/>
    </location>
    <ligand>
        <name>Mn(2+)</name>
        <dbReference type="ChEBI" id="CHEBI:29035"/>
        <label>2</label>
    </ligand>
</feature>
<comment type="catalytic activity">
    <reaction evidence="7">
        <text>a 3'-end 3'-phospho-ribonucleotide-RNA + a 5'-end dephospho-ribonucleoside-RNA + GTP = a ribonucleotidyl-ribonucleotide-RNA + GMP + diphosphate</text>
        <dbReference type="Rhea" id="RHEA:68076"/>
        <dbReference type="Rhea" id="RHEA-COMP:10463"/>
        <dbReference type="Rhea" id="RHEA-COMP:13936"/>
        <dbReference type="Rhea" id="RHEA-COMP:17355"/>
        <dbReference type="ChEBI" id="CHEBI:33019"/>
        <dbReference type="ChEBI" id="CHEBI:37565"/>
        <dbReference type="ChEBI" id="CHEBI:58115"/>
        <dbReference type="ChEBI" id="CHEBI:83062"/>
        <dbReference type="ChEBI" id="CHEBI:138284"/>
        <dbReference type="ChEBI" id="CHEBI:173118"/>
        <dbReference type="EC" id="6.5.1.8"/>
    </reaction>
</comment>
<dbReference type="GO" id="GO:0170057">
    <property type="term" value="F:RNA ligase (GTP) activity"/>
    <property type="evidence" value="ECO:0007669"/>
    <property type="project" value="UniProtKB-EC"/>
</dbReference>
<keyword evidence="2" id="KW-0436">Ligase</keyword>
<dbReference type="PANTHER" id="PTHR43749">
    <property type="entry name" value="RNA-SPLICING LIGASE RTCB"/>
    <property type="match status" value="1"/>
</dbReference>
<dbReference type="Proteomes" id="UP001530400">
    <property type="component" value="Unassembled WGS sequence"/>
</dbReference>
<feature type="active site" description="GMP-histidine intermediate" evidence="8">
    <location>
        <position position="365"/>
    </location>
</feature>
<feature type="binding site" evidence="10">
    <location>
        <position position="309"/>
    </location>
    <ligand>
        <name>Mn(2+)</name>
        <dbReference type="ChEBI" id="CHEBI:29035"/>
        <label>2</label>
    </ligand>
</feature>
<keyword evidence="6 10" id="KW-0464">Manganese</keyword>
<dbReference type="InterPro" id="IPR001233">
    <property type="entry name" value="RtcB"/>
</dbReference>
<dbReference type="EMBL" id="JALLPJ020000470">
    <property type="protein sequence ID" value="KAL3791168.1"/>
    <property type="molecule type" value="Genomic_DNA"/>
</dbReference>
<organism evidence="11 12">
    <name type="scientific">Cyclotella atomus</name>
    <dbReference type="NCBI Taxonomy" id="382360"/>
    <lineage>
        <taxon>Eukaryota</taxon>
        <taxon>Sar</taxon>
        <taxon>Stramenopiles</taxon>
        <taxon>Ochrophyta</taxon>
        <taxon>Bacillariophyta</taxon>
        <taxon>Coscinodiscophyceae</taxon>
        <taxon>Thalassiosirophycidae</taxon>
        <taxon>Stephanodiscales</taxon>
        <taxon>Stephanodiscaceae</taxon>
        <taxon>Cyclotella</taxon>
    </lineage>
</organism>
<dbReference type="InterPro" id="IPR052915">
    <property type="entry name" value="RtcB-like"/>
</dbReference>
<keyword evidence="3 10" id="KW-0479">Metal-binding</keyword>
<name>A0ABD3PSW0_9STRA</name>
<dbReference type="Gene3D" id="3.90.1860.10">
    <property type="entry name" value="tRNA-splicing ligase RtcB"/>
    <property type="match status" value="1"/>
</dbReference>
<evidence type="ECO:0000256" key="3">
    <source>
        <dbReference type="ARBA" id="ARBA00022723"/>
    </source>
</evidence>
<feature type="binding site" evidence="9">
    <location>
        <begin position="309"/>
        <end position="310"/>
    </location>
    <ligand>
        <name>GMP</name>
        <dbReference type="ChEBI" id="CHEBI:58115"/>
    </ligand>
</feature>
<evidence type="ECO:0000256" key="5">
    <source>
        <dbReference type="ARBA" id="ARBA00023134"/>
    </source>
</evidence>
<dbReference type="GO" id="GO:0046872">
    <property type="term" value="F:metal ion binding"/>
    <property type="evidence" value="ECO:0007669"/>
    <property type="project" value="UniProtKB-KW"/>
</dbReference>
<keyword evidence="12" id="KW-1185">Reference proteome</keyword>
<evidence type="ECO:0000256" key="10">
    <source>
        <dbReference type="PIRSR" id="PIRSR601233-3"/>
    </source>
</evidence>
<feature type="binding site" evidence="9">
    <location>
        <begin position="198"/>
        <end position="202"/>
    </location>
    <ligand>
        <name>GMP</name>
        <dbReference type="ChEBI" id="CHEBI:58115"/>
    </ligand>
</feature>
<keyword evidence="5 9" id="KW-0342">GTP-binding</keyword>
<reference evidence="11 12" key="1">
    <citation type="submission" date="2024-10" db="EMBL/GenBank/DDBJ databases">
        <title>Updated reference genomes for cyclostephanoid diatoms.</title>
        <authorList>
            <person name="Roberts W.R."/>
            <person name="Alverson A.J."/>
        </authorList>
    </citation>
    <scope>NUCLEOTIDE SEQUENCE [LARGE SCALE GENOMIC DNA]</scope>
    <source>
        <strain evidence="11 12">AJA010-31</strain>
    </source>
</reference>
<dbReference type="InterPro" id="IPR036025">
    <property type="entry name" value="RtcB-like_sf"/>
</dbReference>
<evidence type="ECO:0000256" key="1">
    <source>
        <dbReference type="ARBA" id="ARBA00012726"/>
    </source>
</evidence>
<keyword evidence="4 9" id="KW-0547">Nucleotide-binding</keyword>
<protein>
    <recommendedName>
        <fullName evidence="1">3'-phosphate/5'-hydroxy nucleic acid ligase</fullName>
        <ecNumber evidence="1">6.5.1.8</ecNumber>
    </recommendedName>
</protein>
<feature type="binding site" evidence="9">
    <location>
        <begin position="365"/>
        <end position="368"/>
    </location>
    <ligand>
        <name>GMP</name>
        <dbReference type="ChEBI" id="CHEBI:58115"/>
    </ligand>
</feature>
<dbReference type="AlphaFoldDB" id="A0ABD3PSW0"/>
<feature type="binding site" evidence="9">
    <location>
        <begin position="341"/>
        <end position="344"/>
    </location>
    <ligand>
        <name>GMP</name>
        <dbReference type="ChEBI" id="CHEBI:58115"/>
    </ligand>
</feature>
<dbReference type="PANTHER" id="PTHR43749:SF2">
    <property type="entry name" value="RNA-SPLICING LIGASE RTCB"/>
    <property type="match status" value="1"/>
</dbReference>
<dbReference type="Pfam" id="PF01139">
    <property type="entry name" value="RtcB"/>
    <property type="match status" value="1"/>
</dbReference>
<dbReference type="SUPFAM" id="SSF103365">
    <property type="entry name" value="Hypothetical protein PH1602"/>
    <property type="match status" value="1"/>
</dbReference>
<feature type="binding site" evidence="10">
    <location>
        <position position="113"/>
    </location>
    <ligand>
        <name>Mn(2+)</name>
        <dbReference type="ChEBI" id="CHEBI:29035"/>
        <label>1</label>
    </ligand>
</feature>
<comment type="caution">
    <text evidence="11">The sequence shown here is derived from an EMBL/GenBank/DDBJ whole genome shotgun (WGS) entry which is preliminary data.</text>
</comment>
<dbReference type="GO" id="GO:0005525">
    <property type="term" value="F:GTP binding"/>
    <property type="evidence" value="ECO:0007669"/>
    <property type="project" value="UniProtKB-KW"/>
</dbReference>
<evidence type="ECO:0000313" key="12">
    <source>
        <dbReference type="Proteomes" id="UP001530400"/>
    </source>
</evidence>
<feature type="binding site" evidence="9">
    <location>
        <position position="348"/>
    </location>
    <ligand>
        <name>GMP</name>
        <dbReference type="ChEBI" id="CHEBI:58115"/>
    </ligand>
</feature>
<feature type="binding site" evidence="9">
    <location>
        <position position="435"/>
    </location>
    <ligand>
        <name>GMP</name>
        <dbReference type="ChEBI" id="CHEBI:58115"/>
    </ligand>
</feature>
<dbReference type="EC" id="6.5.1.8" evidence="1"/>